<dbReference type="AlphaFoldDB" id="A0A9K3CYS3"/>
<dbReference type="OrthoDB" id="71227at2759"/>
<comment type="subcellular location">
    <subcellularLocation>
        <location evidence="1">Nucleus</location>
    </subcellularLocation>
</comment>
<feature type="compositionally biased region" description="Basic and acidic residues" evidence="8">
    <location>
        <begin position="390"/>
        <end position="399"/>
    </location>
</feature>
<dbReference type="SUPFAM" id="SSF50998">
    <property type="entry name" value="Quinoprotein alcohol dehydrogenase-like"/>
    <property type="match status" value="1"/>
</dbReference>
<evidence type="ECO:0000256" key="3">
    <source>
        <dbReference type="ARBA" id="ARBA00022737"/>
    </source>
</evidence>
<accession>A0A9K3CYS3</accession>
<sequence length="667" mass="72711">DEPRETILSAHRANCQGICWDPAGRGLVCHLHTYIYIYIYVCVCVVSVRAYAGRGLITQSADRTAKIFKKIPSGKIGDWKLKTQGRVMTMPSSFLGPTHGINPADQADNECHMHYPLPASGKAIKVFASGSLLTFFRRPCFSTDGSLIFFVTGQLPLADAADREEERARDGEDKDEKDKEERLVTNCVMVYRAADFLGGVDVRSRLPGAHDLPSENPVPCSPSMSPSASPARGSIASMLSPSRGSIASMLSPTVAPSVRALVATSTPVTLKKDGESGDADMGMEWSFDTPTPPGTPEQGASSPSKALTMGDILSGTASQTAEAAAERARKIENERDRVAREAKRAERAARDAKEQGRQDRISSEIERVKRAALIKEEDRISSEIERVKKAALAKEEERAKARRKARDAQKQREREELEERHLAGEAERVKLSKAEVRPLAVLPGHRRATISVAACPVLFKRERDEKSAPIGSGDGGEHPAISIQAVSGTPYRTVFAVVSLSDVVVYETETLRPVFRVADSHCASITDVAWSHDGSVLLCSSNDSFVSTITFPPGFLGTPLLTDKDTTDYADEVAAERKRHDARKAALVAKAVAKEDAQAAEREREGKGPDAPAAKRKTAFPRAPQFHLPIPTGTAMQSVPEHLREGYDYQLLPRAVLKREVEQVKEE</sequence>
<feature type="compositionally biased region" description="Basic and acidic residues" evidence="8">
    <location>
        <begin position="324"/>
        <end position="360"/>
    </location>
</feature>
<dbReference type="GO" id="GO:0006335">
    <property type="term" value="P:DNA replication-dependent chromatin assembly"/>
    <property type="evidence" value="ECO:0007669"/>
    <property type="project" value="InterPro"/>
</dbReference>
<keyword evidence="7" id="KW-0539">Nucleus</keyword>
<keyword evidence="3" id="KW-0677">Repeat</keyword>
<keyword evidence="11" id="KW-1185">Reference proteome</keyword>
<feature type="region of interest" description="Disordered" evidence="8">
    <location>
        <begin position="160"/>
        <end position="180"/>
    </location>
</feature>
<evidence type="ECO:0000256" key="1">
    <source>
        <dbReference type="ARBA" id="ARBA00004123"/>
    </source>
</evidence>
<feature type="region of interest" description="Disordered" evidence="8">
    <location>
        <begin position="208"/>
        <end position="237"/>
    </location>
</feature>
<evidence type="ECO:0000256" key="5">
    <source>
        <dbReference type="ARBA" id="ARBA00022853"/>
    </source>
</evidence>
<evidence type="ECO:0000256" key="8">
    <source>
        <dbReference type="SAM" id="MobiDB-lite"/>
    </source>
</evidence>
<evidence type="ECO:0000256" key="2">
    <source>
        <dbReference type="ARBA" id="ARBA00022574"/>
    </source>
</evidence>
<dbReference type="GO" id="GO:0033186">
    <property type="term" value="C:CAF-1 complex"/>
    <property type="evidence" value="ECO:0007669"/>
    <property type="project" value="TreeGrafter"/>
</dbReference>
<dbReference type="SUPFAM" id="SSF50978">
    <property type="entry name" value="WD40 repeat-like"/>
    <property type="match status" value="1"/>
</dbReference>
<dbReference type="InterPro" id="IPR036322">
    <property type="entry name" value="WD40_repeat_dom_sf"/>
</dbReference>
<feature type="domain" description="CAF1B/HIR1 beta-propeller" evidence="9">
    <location>
        <begin position="434"/>
        <end position="553"/>
    </location>
</feature>
<dbReference type="InterPro" id="IPR055410">
    <property type="entry name" value="Beta-prop_CAF1B_HIR1"/>
</dbReference>
<evidence type="ECO:0000256" key="4">
    <source>
        <dbReference type="ARBA" id="ARBA00022763"/>
    </source>
</evidence>
<dbReference type="EMBL" id="BDIP01001960">
    <property type="protein sequence ID" value="GIQ85472.1"/>
    <property type="molecule type" value="Genomic_DNA"/>
</dbReference>
<protein>
    <recommendedName>
        <fullName evidence="9">CAF1B/HIR1 beta-propeller domain-containing protein</fullName>
    </recommendedName>
</protein>
<keyword evidence="5" id="KW-0156">Chromatin regulator</keyword>
<feature type="compositionally biased region" description="Low complexity" evidence="8">
    <location>
        <begin position="217"/>
        <end position="230"/>
    </location>
</feature>
<keyword evidence="6" id="KW-0234">DNA repair</keyword>
<feature type="region of interest" description="Disordered" evidence="8">
    <location>
        <begin position="269"/>
        <end position="360"/>
    </location>
</feature>
<dbReference type="InterPro" id="IPR011047">
    <property type="entry name" value="Quinoprotein_ADH-like_sf"/>
</dbReference>
<evidence type="ECO:0000256" key="7">
    <source>
        <dbReference type="ARBA" id="ARBA00023242"/>
    </source>
</evidence>
<dbReference type="PANTHER" id="PTHR15271">
    <property type="entry name" value="CHROMATIN ASSEMBLY FACTOR 1 SUBUNIT B"/>
    <property type="match status" value="1"/>
</dbReference>
<evidence type="ECO:0000259" key="9">
    <source>
        <dbReference type="Pfam" id="PF24105"/>
    </source>
</evidence>
<feature type="region of interest" description="Disordered" evidence="8">
    <location>
        <begin position="595"/>
        <end position="641"/>
    </location>
</feature>
<feature type="compositionally biased region" description="Basic and acidic residues" evidence="8">
    <location>
        <begin position="406"/>
        <end position="421"/>
    </location>
</feature>
<dbReference type="PANTHER" id="PTHR15271:SF4">
    <property type="entry name" value="CHROMATIN ASSEMBLY FACTOR 1 SUBUNIT B"/>
    <property type="match status" value="1"/>
</dbReference>
<dbReference type="Gene3D" id="2.130.10.10">
    <property type="entry name" value="YVTN repeat-like/Quinoprotein amine dehydrogenase"/>
    <property type="match status" value="1"/>
</dbReference>
<organism evidence="10 11">
    <name type="scientific">Kipferlia bialata</name>
    <dbReference type="NCBI Taxonomy" id="797122"/>
    <lineage>
        <taxon>Eukaryota</taxon>
        <taxon>Metamonada</taxon>
        <taxon>Carpediemonas-like organisms</taxon>
        <taxon>Kipferlia</taxon>
    </lineage>
</organism>
<feature type="region of interest" description="Disordered" evidence="8">
    <location>
        <begin position="390"/>
        <end position="421"/>
    </location>
</feature>
<evidence type="ECO:0000313" key="11">
    <source>
        <dbReference type="Proteomes" id="UP000265618"/>
    </source>
</evidence>
<comment type="caution">
    <text evidence="10">The sequence shown here is derived from an EMBL/GenBank/DDBJ whole genome shotgun (WGS) entry which is preliminary data.</text>
</comment>
<keyword evidence="4" id="KW-0227">DNA damage</keyword>
<dbReference type="GO" id="GO:0005634">
    <property type="term" value="C:nucleus"/>
    <property type="evidence" value="ECO:0007669"/>
    <property type="project" value="TreeGrafter"/>
</dbReference>
<name>A0A9K3CYS3_9EUKA</name>
<proteinExistence type="predicted"/>
<gene>
    <name evidence="10" type="ORF">KIPB_007143</name>
</gene>
<dbReference type="InterPro" id="IPR015943">
    <property type="entry name" value="WD40/YVTN_repeat-like_dom_sf"/>
</dbReference>
<evidence type="ECO:0000313" key="10">
    <source>
        <dbReference type="EMBL" id="GIQ85472.1"/>
    </source>
</evidence>
<dbReference type="Pfam" id="PF24105">
    <property type="entry name" value="Beta-prop_CAF1B_HIR1"/>
    <property type="match status" value="1"/>
</dbReference>
<evidence type="ECO:0000256" key="6">
    <source>
        <dbReference type="ARBA" id="ARBA00023204"/>
    </source>
</evidence>
<keyword evidence="2" id="KW-0853">WD repeat</keyword>
<feature type="non-terminal residue" evidence="10">
    <location>
        <position position="667"/>
    </location>
</feature>
<dbReference type="GO" id="GO:0006334">
    <property type="term" value="P:nucleosome assembly"/>
    <property type="evidence" value="ECO:0007669"/>
    <property type="project" value="TreeGrafter"/>
</dbReference>
<dbReference type="InterPro" id="IPR045145">
    <property type="entry name" value="PTHR15271"/>
</dbReference>
<reference evidence="10 11" key="1">
    <citation type="journal article" date="2018" name="PLoS ONE">
        <title>The draft genome of Kipferlia bialata reveals reductive genome evolution in fornicate parasites.</title>
        <authorList>
            <person name="Tanifuji G."/>
            <person name="Takabayashi S."/>
            <person name="Kume K."/>
            <person name="Takagi M."/>
            <person name="Nakayama T."/>
            <person name="Kamikawa R."/>
            <person name="Inagaki Y."/>
            <person name="Hashimoto T."/>
        </authorList>
    </citation>
    <scope>NUCLEOTIDE SEQUENCE [LARGE SCALE GENOMIC DNA]</scope>
    <source>
        <strain evidence="10">NY0173</strain>
    </source>
</reference>
<dbReference type="Proteomes" id="UP000265618">
    <property type="component" value="Unassembled WGS sequence"/>
</dbReference>
<feature type="compositionally biased region" description="Basic and acidic residues" evidence="8">
    <location>
        <begin position="595"/>
        <end position="608"/>
    </location>
</feature>